<keyword evidence="2" id="KW-1185">Reference proteome</keyword>
<evidence type="ECO:0000313" key="2">
    <source>
        <dbReference type="Proteomes" id="UP001299970"/>
    </source>
</evidence>
<evidence type="ECO:0000313" key="1">
    <source>
        <dbReference type="EMBL" id="MCH6164550.1"/>
    </source>
</evidence>
<dbReference type="SUPFAM" id="SSF109604">
    <property type="entry name" value="HD-domain/PDEase-like"/>
    <property type="match status" value="1"/>
</dbReference>
<keyword evidence="1" id="KW-0614">Plasmid</keyword>
<geneLocation type="plasmid" evidence="1">
    <name>unnamed</name>
</geneLocation>
<name>A0ABS9T7N9_9PSEU</name>
<comment type="caution">
    <text evidence="1">The sequence shown here is derived from an EMBL/GenBank/DDBJ whole genome shotgun (WGS) entry which is preliminary data.</text>
</comment>
<accession>A0ABS9T7N9</accession>
<protein>
    <submittedName>
        <fullName evidence="1">HD domain-containing protein</fullName>
    </submittedName>
</protein>
<dbReference type="Gene3D" id="1.10.3210.10">
    <property type="entry name" value="Hypothetical protein af1432"/>
    <property type="match status" value="1"/>
</dbReference>
<dbReference type="EMBL" id="JAKXMK010000002">
    <property type="protein sequence ID" value="MCH6164550.1"/>
    <property type="molecule type" value="Genomic_DNA"/>
</dbReference>
<sequence length="276" mass="31136">MSVDEMSEPVPSVEVSPQELPGAVRSLGSMSWVREPLDDAVGGRRRVIAPPSAATIGTPAHGAKAALRTELGKPNTVFMMGDNPELPRMPQRPTLLDYYRLRFDGFSVSHMLQSAKIAKERDLDEKVVMACLLHDIAIAGLISSHHGHWGAQLIAPYVDEEVAWAVEKHEALRYFADESVGYSYPEAYIAYFGADYDPPAYIHQEHEEARKHRWYMTSRLITINDIYSFDAGAQVQFEEFEDIIGRNFRQPEEGLGFDGSPVAHMWRTMIWPNNFL</sequence>
<dbReference type="Proteomes" id="UP001299970">
    <property type="component" value="Unassembled WGS sequence"/>
</dbReference>
<organism evidence="1 2">
    <name type="scientific">Pseudonocardia alaniniphila</name>
    <dbReference type="NCBI Taxonomy" id="75291"/>
    <lineage>
        <taxon>Bacteria</taxon>
        <taxon>Bacillati</taxon>
        <taxon>Actinomycetota</taxon>
        <taxon>Actinomycetes</taxon>
        <taxon>Pseudonocardiales</taxon>
        <taxon>Pseudonocardiaceae</taxon>
        <taxon>Pseudonocardia</taxon>
    </lineage>
</organism>
<dbReference type="RefSeq" id="WP_241034403.1">
    <property type="nucleotide sequence ID" value="NZ_BAAAJF010000034.1"/>
</dbReference>
<gene>
    <name evidence="1" type="ORF">MMF94_02545</name>
</gene>
<reference evidence="1 2" key="1">
    <citation type="submission" date="2022-03" db="EMBL/GenBank/DDBJ databases">
        <title>Pseudonocardia alaer sp. nov., a novel actinomycete isolated from reed forest soil.</title>
        <authorList>
            <person name="Wang L."/>
        </authorList>
    </citation>
    <scope>NUCLEOTIDE SEQUENCE [LARGE SCALE GENOMIC DNA]</scope>
    <source>
        <strain evidence="1 2">Y-16303</strain>
        <plasmid evidence="1">unnamed</plasmid>
    </source>
</reference>
<proteinExistence type="predicted"/>